<name>A0A940XRM1_9ACTN</name>
<comment type="caution">
    <text evidence="2">The sequence shown here is derived from an EMBL/GenBank/DDBJ whole genome shotgun (WGS) entry which is preliminary data.</text>
</comment>
<dbReference type="EMBL" id="JAGPYQ010000001">
    <property type="protein sequence ID" value="MBQ0848705.1"/>
    <property type="molecule type" value="Genomic_DNA"/>
</dbReference>
<dbReference type="InterPro" id="IPR025851">
    <property type="entry name" value="SUKH-4"/>
</dbReference>
<organism evidence="2 3">
    <name type="scientific">Streptomyces liliiviolaceus</name>
    <dbReference type="NCBI Taxonomy" id="2823109"/>
    <lineage>
        <taxon>Bacteria</taxon>
        <taxon>Bacillati</taxon>
        <taxon>Actinomycetota</taxon>
        <taxon>Actinomycetes</taxon>
        <taxon>Kitasatosporales</taxon>
        <taxon>Streptomycetaceae</taxon>
        <taxon>Streptomyces</taxon>
    </lineage>
</organism>
<keyword evidence="3" id="KW-1185">Reference proteome</keyword>
<reference evidence="2 3" key="1">
    <citation type="submission" date="2021-04" db="EMBL/GenBank/DDBJ databases">
        <authorList>
            <person name="Tang X."/>
            <person name="Zhou X."/>
            <person name="Chen X."/>
            <person name="Cernava T."/>
            <person name="Zhang C."/>
        </authorList>
    </citation>
    <scope>NUCLEOTIDE SEQUENCE [LARGE SCALE GENOMIC DNA]</scope>
    <source>
        <strain evidence="2 3">BH-SS-21</strain>
    </source>
</reference>
<evidence type="ECO:0000256" key="1">
    <source>
        <dbReference type="SAM" id="MobiDB-lite"/>
    </source>
</evidence>
<dbReference type="Proteomes" id="UP000677413">
    <property type="component" value="Unassembled WGS sequence"/>
</dbReference>
<accession>A0A940XRM1</accession>
<dbReference type="RefSeq" id="WP_210882223.1">
    <property type="nucleotide sequence ID" value="NZ_JAGPYQ010000001.1"/>
</dbReference>
<protein>
    <submittedName>
        <fullName evidence="2">SUKH-4 family immunity protein</fullName>
    </submittedName>
</protein>
<proteinExistence type="predicted"/>
<feature type="region of interest" description="Disordered" evidence="1">
    <location>
        <begin position="1"/>
        <end position="21"/>
    </location>
</feature>
<gene>
    <name evidence="2" type="ORF">J8N05_10840</name>
</gene>
<sequence>MSTTDTGIGTNSGTDNDTGVSTGIGIGIERITLHEDALDPYVTHPPTRRWLTGPGLPGDSGLLTFEPLREDGLRTVGDSTGDPAALHPELRDQLVIGALRDPGGMETESVLLDGATGEVSTTFFLHDRPDLMDRLPLAPSLRTLTDFVTATDEMSARRGQFASYEGRFGPKAVTAMSRQLLALFEEGVDGEVPPFWKMAALIRPMALVADAPADSALTLDLPARLLDQEFGHGRVVRFEDVDFPAALAHEPTRHFLRETGLPEDGFLFQLDTDVPLPTLAEYYEDERPDVFTPDQLPRDADHLIRLGHLIEDNSLIVDGETGAILDWSEPDATLYALNTDVSTLAFTLWLLHRERTIDESLAHELTDEAYDQLATTMAQTLSTVDPTGTAPGTEWHYWTEMFQDEAGGVL</sequence>
<dbReference type="Pfam" id="PF14435">
    <property type="entry name" value="SUKH-4"/>
    <property type="match status" value="2"/>
</dbReference>
<evidence type="ECO:0000313" key="3">
    <source>
        <dbReference type="Proteomes" id="UP000677413"/>
    </source>
</evidence>
<evidence type="ECO:0000313" key="2">
    <source>
        <dbReference type="EMBL" id="MBQ0848705.1"/>
    </source>
</evidence>
<dbReference type="AlphaFoldDB" id="A0A940XRM1"/>